<dbReference type="PROSITE" id="PS50202">
    <property type="entry name" value="MSP"/>
    <property type="match status" value="1"/>
</dbReference>
<dbReference type="WBParaSite" id="TMUE_2000008248.1">
    <property type="protein sequence ID" value="TMUE_2000008248.1"/>
    <property type="gene ID" value="WBGene00289255"/>
</dbReference>
<dbReference type="InterPro" id="IPR000535">
    <property type="entry name" value="MSP_dom"/>
</dbReference>
<evidence type="ECO:0000313" key="5">
    <source>
        <dbReference type="WBParaSite" id="TMUE_2000008248.1"/>
    </source>
</evidence>
<dbReference type="Gene3D" id="2.60.40.10">
    <property type="entry name" value="Immunoglobulins"/>
    <property type="match status" value="1"/>
</dbReference>
<sequence>MVEIKPTFVVFRPSYKESSVVRAVMINTSNMPITFKLKSTQKKYLTAFPTYGKVAPQGGHVFFIKLHCVGSSDFKQKRDRLSVHLAAMRRSVKRPNYAAFWHKPVGPPKVFIVKNIIVQYRPIKGNPPWDAFTSKLIKGFASVQIQTDQQPIVKKKVEKEKEEDQNEADVDEENDEEKRGEDDDKESEGKEDGDDLEDDEKNTVDEE</sequence>
<keyword evidence="1" id="KW-0963">Cytoplasm</keyword>
<keyword evidence="4" id="KW-1185">Reference proteome</keyword>
<feature type="compositionally biased region" description="Basic and acidic residues" evidence="2">
    <location>
        <begin position="176"/>
        <end position="190"/>
    </location>
</feature>
<dbReference type="InterPro" id="IPR008962">
    <property type="entry name" value="PapD-like_sf"/>
</dbReference>
<organism evidence="4 5">
    <name type="scientific">Trichuris muris</name>
    <name type="common">Mouse whipworm</name>
    <dbReference type="NCBI Taxonomy" id="70415"/>
    <lineage>
        <taxon>Eukaryota</taxon>
        <taxon>Metazoa</taxon>
        <taxon>Ecdysozoa</taxon>
        <taxon>Nematoda</taxon>
        <taxon>Enoplea</taxon>
        <taxon>Dorylaimia</taxon>
        <taxon>Trichinellida</taxon>
        <taxon>Trichuridae</taxon>
        <taxon>Trichuris</taxon>
    </lineage>
</organism>
<evidence type="ECO:0000256" key="2">
    <source>
        <dbReference type="SAM" id="MobiDB-lite"/>
    </source>
</evidence>
<evidence type="ECO:0000259" key="3">
    <source>
        <dbReference type="PROSITE" id="PS50202"/>
    </source>
</evidence>
<evidence type="ECO:0000256" key="1">
    <source>
        <dbReference type="RuleBase" id="RU003425"/>
    </source>
</evidence>
<dbReference type="InterPro" id="IPR013783">
    <property type="entry name" value="Ig-like_fold"/>
</dbReference>
<comment type="function">
    <text evidence="1">Central component in molecular interactions underlying sperm crawling. Forms an extensive filament system that extends from sperm villipoda, along the leading edge of the pseudopod.</text>
</comment>
<feature type="compositionally biased region" description="Acidic residues" evidence="2">
    <location>
        <begin position="191"/>
        <end position="200"/>
    </location>
</feature>
<feature type="compositionally biased region" description="Acidic residues" evidence="2">
    <location>
        <begin position="163"/>
        <end position="175"/>
    </location>
</feature>
<keyword evidence="1" id="KW-0206">Cytoskeleton</keyword>
<protein>
    <recommendedName>
        <fullName evidence="1">Major sperm protein</fullName>
    </recommendedName>
</protein>
<dbReference type="Proteomes" id="UP000046395">
    <property type="component" value="Unassembled WGS sequence"/>
</dbReference>
<feature type="domain" description="MSP" evidence="3">
    <location>
        <begin position="1"/>
        <end position="119"/>
    </location>
</feature>
<feature type="region of interest" description="Disordered" evidence="2">
    <location>
        <begin position="149"/>
        <end position="207"/>
    </location>
</feature>
<proteinExistence type="predicted"/>
<reference evidence="5" key="1">
    <citation type="submission" date="2019-12" db="UniProtKB">
        <authorList>
            <consortium name="WormBaseParasite"/>
        </authorList>
    </citation>
    <scope>IDENTIFICATION</scope>
</reference>
<dbReference type="Pfam" id="PF00635">
    <property type="entry name" value="Motile_Sperm"/>
    <property type="match status" value="1"/>
</dbReference>
<accession>A0A5S6QM21</accession>
<dbReference type="AlphaFoldDB" id="A0A5S6QM21"/>
<dbReference type="SUPFAM" id="SSF49354">
    <property type="entry name" value="PapD-like"/>
    <property type="match status" value="1"/>
</dbReference>
<name>A0A5S6QM21_TRIMR</name>
<evidence type="ECO:0000313" key="4">
    <source>
        <dbReference type="Proteomes" id="UP000046395"/>
    </source>
</evidence>